<dbReference type="InterPro" id="IPR036259">
    <property type="entry name" value="MFS_trans_sf"/>
</dbReference>
<dbReference type="AlphaFoldDB" id="A0A7D3ZW64"/>
<feature type="transmembrane region" description="Helical" evidence="9">
    <location>
        <begin position="198"/>
        <end position="217"/>
    </location>
</feature>
<evidence type="ECO:0000256" key="7">
    <source>
        <dbReference type="ARBA" id="ARBA00023136"/>
    </source>
</evidence>
<feature type="transmembrane region" description="Helical" evidence="9">
    <location>
        <begin position="251"/>
        <end position="272"/>
    </location>
</feature>
<dbReference type="PANTHER" id="PTHR43528">
    <property type="entry name" value="ALPHA-KETOGLUTARATE PERMEASE"/>
    <property type="match status" value="1"/>
</dbReference>
<gene>
    <name evidence="11" type="ORF">ACTIVE_1520</name>
</gene>
<evidence type="ECO:0000313" key="12">
    <source>
        <dbReference type="Proteomes" id="UP000501240"/>
    </source>
</evidence>
<comment type="subcellular location">
    <subcellularLocation>
        <location evidence="1">Cell membrane</location>
        <topology evidence="1">Multi-pass membrane protein</topology>
    </subcellularLocation>
</comment>
<evidence type="ECO:0000256" key="5">
    <source>
        <dbReference type="ARBA" id="ARBA00022847"/>
    </source>
</evidence>
<keyword evidence="12" id="KW-1185">Reference proteome</keyword>
<evidence type="ECO:0000256" key="1">
    <source>
        <dbReference type="ARBA" id="ARBA00004651"/>
    </source>
</evidence>
<dbReference type="PROSITE" id="PS50850">
    <property type="entry name" value="MFS"/>
    <property type="match status" value="1"/>
</dbReference>
<dbReference type="Gene3D" id="1.20.1250.20">
    <property type="entry name" value="MFS general substrate transporter like domains"/>
    <property type="match status" value="2"/>
</dbReference>
<feature type="transmembrane region" description="Helical" evidence="9">
    <location>
        <begin position="38"/>
        <end position="56"/>
    </location>
</feature>
<evidence type="ECO:0000256" key="9">
    <source>
        <dbReference type="SAM" id="Phobius"/>
    </source>
</evidence>
<feature type="transmembrane region" description="Helical" evidence="9">
    <location>
        <begin position="338"/>
        <end position="359"/>
    </location>
</feature>
<dbReference type="Pfam" id="PF07690">
    <property type="entry name" value="MFS_1"/>
    <property type="match status" value="1"/>
</dbReference>
<dbReference type="EMBL" id="CP053892">
    <property type="protein sequence ID" value="QKG19884.1"/>
    <property type="molecule type" value="Genomic_DNA"/>
</dbReference>
<feature type="transmembrane region" description="Helical" evidence="9">
    <location>
        <begin position="98"/>
        <end position="116"/>
    </location>
</feature>
<dbReference type="PANTHER" id="PTHR43528:SF1">
    <property type="entry name" value="ALPHA-KETOGLUTARATE PERMEASE"/>
    <property type="match status" value="1"/>
</dbReference>
<dbReference type="SUPFAM" id="SSF103473">
    <property type="entry name" value="MFS general substrate transporter"/>
    <property type="match status" value="1"/>
</dbReference>
<protein>
    <submittedName>
        <fullName evidence="11">Alpha-ketoglutarate transporter</fullName>
    </submittedName>
</protein>
<evidence type="ECO:0000256" key="8">
    <source>
        <dbReference type="SAM" id="MobiDB-lite"/>
    </source>
</evidence>
<organism evidence="11 12">
    <name type="scientific">Actinomadura verrucosospora</name>
    <dbReference type="NCBI Taxonomy" id="46165"/>
    <lineage>
        <taxon>Bacteria</taxon>
        <taxon>Bacillati</taxon>
        <taxon>Actinomycetota</taxon>
        <taxon>Actinomycetes</taxon>
        <taxon>Streptosporangiales</taxon>
        <taxon>Thermomonosporaceae</taxon>
        <taxon>Actinomadura</taxon>
    </lineage>
</organism>
<dbReference type="InterPro" id="IPR020846">
    <property type="entry name" value="MFS_dom"/>
</dbReference>
<proteinExistence type="predicted"/>
<feature type="transmembrane region" description="Helical" evidence="9">
    <location>
        <begin position="371"/>
        <end position="394"/>
    </location>
</feature>
<dbReference type="InterPro" id="IPR051084">
    <property type="entry name" value="H+-coupled_symporters"/>
</dbReference>
<keyword evidence="6 9" id="KW-1133">Transmembrane helix</keyword>
<feature type="transmembrane region" description="Helical" evidence="9">
    <location>
        <begin position="310"/>
        <end position="332"/>
    </location>
</feature>
<feature type="domain" description="Major facilitator superfamily (MFS) profile" evidence="10">
    <location>
        <begin position="26"/>
        <end position="427"/>
    </location>
</feature>
<evidence type="ECO:0000256" key="4">
    <source>
        <dbReference type="ARBA" id="ARBA00022692"/>
    </source>
</evidence>
<evidence type="ECO:0000313" key="11">
    <source>
        <dbReference type="EMBL" id="QKG19884.1"/>
    </source>
</evidence>
<feature type="transmembrane region" description="Helical" evidence="9">
    <location>
        <begin position="164"/>
        <end position="186"/>
    </location>
</feature>
<keyword evidence="2" id="KW-0813">Transport</keyword>
<evidence type="ECO:0000256" key="3">
    <source>
        <dbReference type="ARBA" id="ARBA00022475"/>
    </source>
</evidence>
<dbReference type="RefSeq" id="WP_173094247.1">
    <property type="nucleotide sequence ID" value="NZ_CP053892.1"/>
</dbReference>
<dbReference type="Proteomes" id="UP000501240">
    <property type="component" value="Chromosome"/>
</dbReference>
<keyword evidence="4 9" id="KW-0812">Transmembrane</keyword>
<feature type="transmembrane region" description="Helical" evidence="9">
    <location>
        <begin position="62"/>
        <end position="86"/>
    </location>
</feature>
<keyword evidence="7 9" id="KW-0472">Membrane</keyword>
<name>A0A7D3ZW64_ACTVE</name>
<feature type="transmembrane region" description="Helical" evidence="9">
    <location>
        <begin position="284"/>
        <end position="303"/>
    </location>
</feature>
<evidence type="ECO:0000256" key="6">
    <source>
        <dbReference type="ARBA" id="ARBA00022989"/>
    </source>
</evidence>
<dbReference type="GO" id="GO:0005886">
    <property type="term" value="C:plasma membrane"/>
    <property type="evidence" value="ECO:0007669"/>
    <property type="project" value="UniProtKB-SubCell"/>
</dbReference>
<dbReference type="InterPro" id="IPR011701">
    <property type="entry name" value="MFS"/>
</dbReference>
<feature type="transmembrane region" description="Helical" evidence="9">
    <location>
        <begin position="122"/>
        <end position="143"/>
    </location>
</feature>
<accession>A0A7D3ZW64</accession>
<evidence type="ECO:0000259" key="10">
    <source>
        <dbReference type="PROSITE" id="PS50850"/>
    </source>
</evidence>
<feature type="region of interest" description="Disordered" evidence="8">
    <location>
        <begin position="435"/>
        <end position="467"/>
    </location>
</feature>
<keyword evidence="3" id="KW-1003">Cell membrane</keyword>
<sequence length="467" mass="47564">MTRLSVPAGPVGPAGPPRSAAIDPRTVAATVVGNFIELFDWFAFGLFVPIFAGQFFPSRDPVSSLLGALAVFGTGMLLRPLGGVLLGRFADRHGRRPAMLLSIAMMGGGSLVVGAAPTHAQVGLLAPLVLLLGRTAQGLSGGGEWPAAVTYLMELAPPDRRCRYGSLFGASAAAGALVAALLGAGLSASLSHAALTGWGWRLPFLAGGLLGVGLLVVRSRMRETPVFQRQVRTDRTRGSLREVMRAHRRSVGLVVAFAAGTTMLSGTWTTVVPAIGQRLAPADRMFLVITLVTAAATVLQVPLGMLADRVGVYPFLACYALGAVVVGPIAYLNISGGFGSLLFSYGTGVALITVLTAVMPKVLASAYPPQVRTVGIGLPHGTTTAVFGGFSPWLATFLGGHGLSGLYIGVVAVTSLVSSAAAVAIARRHLTGTAGRSAADGVPGSPADGVTDAPAEGSPDAAMPEAA</sequence>
<reference evidence="11 12" key="1">
    <citation type="submission" date="2020-05" db="EMBL/GenBank/DDBJ databases">
        <title>Actinomadura verrucosospora NRRL-B18236 (PFL_A860) Genome sequencing and assembly.</title>
        <authorList>
            <person name="Samborskyy M."/>
        </authorList>
    </citation>
    <scope>NUCLEOTIDE SEQUENCE [LARGE SCALE GENOMIC DNA]</scope>
    <source>
        <strain evidence="11 12">NRRL:B18236</strain>
    </source>
</reference>
<dbReference type="GO" id="GO:0015293">
    <property type="term" value="F:symporter activity"/>
    <property type="evidence" value="ECO:0007669"/>
    <property type="project" value="UniProtKB-KW"/>
</dbReference>
<feature type="transmembrane region" description="Helical" evidence="9">
    <location>
        <begin position="406"/>
        <end position="426"/>
    </location>
</feature>
<keyword evidence="5" id="KW-0769">Symport</keyword>
<evidence type="ECO:0000256" key="2">
    <source>
        <dbReference type="ARBA" id="ARBA00022448"/>
    </source>
</evidence>